<protein>
    <submittedName>
        <fullName evidence="2">Uncharacterized protein</fullName>
    </submittedName>
</protein>
<evidence type="ECO:0000256" key="1">
    <source>
        <dbReference type="SAM" id="Phobius"/>
    </source>
</evidence>
<accession>X1F777</accession>
<keyword evidence="1" id="KW-0812">Transmembrane</keyword>
<dbReference type="AlphaFoldDB" id="X1F777"/>
<keyword evidence="1" id="KW-0472">Membrane</keyword>
<proteinExistence type="predicted"/>
<organism evidence="2">
    <name type="scientific">marine sediment metagenome</name>
    <dbReference type="NCBI Taxonomy" id="412755"/>
    <lineage>
        <taxon>unclassified sequences</taxon>
        <taxon>metagenomes</taxon>
        <taxon>ecological metagenomes</taxon>
    </lineage>
</organism>
<name>X1F777_9ZZZZ</name>
<evidence type="ECO:0000313" key="2">
    <source>
        <dbReference type="EMBL" id="GAH16643.1"/>
    </source>
</evidence>
<comment type="caution">
    <text evidence="2">The sequence shown here is derived from an EMBL/GenBank/DDBJ whole genome shotgun (WGS) entry which is preliminary data.</text>
</comment>
<feature type="transmembrane region" description="Helical" evidence="1">
    <location>
        <begin position="12"/>
        <end position="31"/>
    </location>
</feature>
<feature type="transmembrane region" description="Helical" evidence="1">
    <location>
        <begin position="76"/>
        <end position="97"/>
    </location>
</feature>
<gene>
    <name evidence="2" type="ORF">S01H4_60503</name>
</gene>
<feature type="non-terminal residue" evidence="2">
    <location>
        <position position="139"/>
    </location>
</feature>
<dbReference type="EMBL" id="BART01035691">
    <property type="protein sequence ID" value="GAH16643.1"/>
    <property type="molecule type" value="Genomic_DNA"/>
</dbReference>
<reference evidence="2" key="1">
    <citation type="journal article" date="2014" name="Front. Microbiol.">
        <title>High frequency of phylogenetically diverse reductive dehalogenase-homologous genes in deep subseafloor sedimentary metagenomes.</title>
        <authorList>
            <person name="Kawai M."/>
            <person name="Futagami T."/>
            <person name="Toyoda A."/>
            <person name="Takaki Y."/>
            <person name="Nishi S."/>
            <person name="Hori S."/>
            <person name="Arai W."/>
            <person name="Tsubouchi T."/>
            <person name="Morono Y."/>
            <person name="Uchiyama I."/>
            <person name="Ito T."/>
            <person name="Fujiyama A."/>
            <person name="Inagaki F."/>
            <person name="Takami H."/>
        </authorList>
    </citation>
    <scope>NUCLEOTIDE SEQUENCE</scope>
    <source>
        <strain evidence="2">Expedition CK06-06</strain>
    </source>
</reference>
<dbReference type="Gene3D" id="1.20.120.1630">
    <property type="match status" value="1"/>
</dbReference>
<sequence>MLAGLGLLVMWPRVMMLVLFTVMSIFYFYLARFEEKKMTEKHPGYREYMKETAMFIPGNPGGKLFRLLFGWVKNRVVAQVMAIVCAVSVIFGGAVGLRNLTIDSISIAHLPDKHTVAVSVYPHDKKYIQVIVDRAMEHN</sequence>
<keyword evidence="1" id="KW-1133">Transmembrane helix</keyword>